<dbReference type="Proteomes" id="UP000614490">
    <property type="component" value="Unassembled WGS sequence"/>
</dbReference>
<reference evidence="1 2" key="1">
    <citation type="journal article" date="2005" name="Int. J. Syst. Evol. Microbiol.">
        <title>Halobacillus yeomjeoni sp. nov., isolated from a marine solar saltern in Korea.</title>
        <authorList>
            <person name="Yoon J.H."/>
            <person name="Kang S.J."/>
            <person name="Lee C.H."/>
            <person name="Oh H.W."/>
            <person name="Oh T.K."/>
        </authorList>
    </citation>
    <scope>NUCLEOTIDE SEQUENCE [LARGE SCALE GENOMIC DNA]</scope>
    <source>
        <strain evidence="1 2">KCTC 3957</strain>
    </source>
</reference>
<dbReference type="EMBL" id="JADZSC010000003">
    <property type="protein sequence ID" value="MBH0231353.1"/>
    <property type="molecule type" value="Genomic_DNA"/>
</dbReference>
<evidence type="ECO:0000313" key="2">
    <source>
        <dbReference type="Proteomes" id="UP000614490"/>
    </source>
</evidence>
<accession>A0A931HXM4</accession>
<comment type="caution">
    <text evidence="1">The sequence shown here is derived from an EMBL/GenBank/DDBJ whole genome shotgun (WGS) entry which is preliminary data.</text>
</comment>
<sequence length="140" mass="16222">MPKRQRIKMGHVLAIPLPDDTFAFGKIFNDAGIGIYKHIGRDYNELPQKEEFQFIVGVYDDVVKSGEWPKVDYRPFEDEESAWPPPSCIFDVISKGYSLYHKGEIYDSTEEECEGLEVAAIWEGHAIIERIMGDESWREY</sequence>
<dbReference type="Pfam" id="PF15428">
    <property type="entry name" value="Imm26"/>
    <property type="match status" value="1"/>
</dbReference>
<proteinExistence type="predicted"/>
<name>A0A931HXM4_9BACI</name>
<evidence type="ECO:0000313" key="1">
    <source>
        <dbReference type="EMBL" id="MBH0231353.1"/>
    </source>
</evidence>
<keyword evidence="2" id="KW-1185">Reference proteome</keyword>
<dbReference type="InterPro" id="IPR029278">
    <property type="entry name" value="Imm26"/>
</dbReference>
<dbReference type="RefSeq" id="WP_197317980.1">
    <property type="nucleotide sequence ID" value="NZ_JADZSC010000003.1"/>
</dbReference>
<organism evidence="1 2">
    <name type="scientific">Halobacillus yeomjeoni</name>
    <dbReference type="NCBI Taxonomy" id="311194"/>
    <lineage>
        <taxon>Bacteria</taxon>
        <taxon>Bacillati</taxon>
        <taxon>Bacillota</taxon>
        <taxon>Bacilli</taxon>
        <taxon>Bacillales</taxon>
        <taxon>Bacillaceae</taxon>
        <taxon>Halobacillus</taxon>
    </lineage>
</organism>
<gene>
    <name evidence="1" type="ORF">H0267_14080</name>
</gene>
<dbReference type="AlphaFoldDB" id="A0A931HXM4"/>
<protein>
    <submittedName>
        <fullName evidence="1">Uncharacterized protein</fullName>
    </submittedName>
</protein>